<feature type="compositionally biased region" description="Low complexity" evidence="8">
    <location>
        <begin position="437"/>
        <end position="449"/>
    </location>
</feature>
<keyword evidence="3 7" id="KW-0645">Protease</keyword>
<feature type="compositionally biased region" description="Polar residues" evidence="8">
    <location>
        <begin position="450"/>
        <end position="459"/>
    </location>
</feature>
<feature type="compositionally biased region" description="Basic and acidic residues" evidence="8">
    <location>
        <begin position="41"/>
        <end position="78"/>
    </location>
</feature>
<organism evidence="10 11">
    <name type="scientific">Huso huso</name>
    <name type="common">Beluga</name>
    <name type="synonym">Acipenser huso</name>
    <dbReference type="NCBI Taxonomy" id="61971"/>
    <lineage>
        <taxon>Eukaryota</taxon>
        <taxon>Metazoa</taxon>
        <taxon>Chordata</taxon>
        <taxon>Craniata</taxon>
        <taxon>Vertebrata</taxon>
        <taxon>Euteleostomi</taxon>
        <taxon>Actinopterygii</taxon>
        <taxon>Chondrostei</taxon>
        <taxon>Acipenseriformes</taxon>
        <taxon>Acipenseridae</taxon>
        <taxon>Huso</taxon>
    </lineage>
</organism>
<keyword evidence="4 7" id="KW-0833">Ubl conjugation pathway</keyword>
<keyword evidence="11" id="KW-1185">Reference proteome</keyword>
<feature type="compositionally biased region" description="Low complexity" evidence="8">
    <location>
        <begin position="106"/>
        <end position="120"/>
    </location>
</feature>
<dbReference type="PANTHER" id="PTHR18063">
    <property type="entry name" value="NF-E2 INDUCIBLE PROTEIN"/>
    <property type="match status" value="1"/>
</dbReference>
<evidence type="ECO:0000313" key="10">
    <source>
        <dbReference type="EMBL" id="KAK6467092.1"/>
    </source>
</evidence>
<evidence type="ECO:0000256" key="2">
    <source>
        <dbReference type="ARBA" id="ARBA00006616"/>
    </source>
</evidence>
<evidence type="ECO:0000256" key="4">
    <source>
        <dbReference type="ARBA" id="ARBA00022786"/>
    </source>
</evidence>
<feature type="region of interest" description="Disordered" evidence="8">
    <location>
        <begin position="480"/>
        <end position="534"/>
    </location>
</feature>
<comment type="function">
    <text evidence="7">Hydrolase that can specifically remove 'Lys-48'-linked conjugated ubiquitin from proteins. Has exodeubiquitinase activity and has a preference for long polyubiquitin chains. May play a regulatory role at the level of protein turnover.</text>
</comment>
<dbReference type="Pfam" id="PF04424">
    <property type="entry name" value="MINDY_DUB"/>
    <property type="match status" value="1"/>
</dbReference>
<feature type="region of interest" description="Disordered" evidence="8">
    <location>
        <begin position="1"/>
        <end position="152"/>
    </location>
</feature>
<evidence type="ECO:0000256" key="8">
    <source>
        <dbReference type="SAM" id="MobiDB-lite"/>
    </source>
</evidence>
<dbReference type="InterPro" id="IPR033979">
    <property type="entry name" value="MINDY_domain"/>
</dbReference>
<comment type="similarity">
    <text evidence="2 7">Belongs to the MINDY deubiquitinase family. FAM63 subfamily.</text>
</comment>
<gene>
    <name evidence="10" type="ORF">HHUSO_G35466</name>
</gene>
<accession>A0ABR0Y338</accession>
<feature type="region of interest" description="Disordered" evidence="8">
    <location>
        <begin position="434"/>
        <end position="459"/>
    </location>
</feature>
<sequence>MADQCSEAEGVTGDAGKVEYKEGMATEKGQKAQQDATVSEACRDPDTPSVKDSKPAESSSRDGEESGSKEAEKERVEADSGPSRPGEAERLGLQPASEVSGDGDRSSQSAGPGSVSVPSPDHCESQDARSGSEPASSCCGLSSKDGESVDEGASSAPVASALAAAASCSATDPMPAYYFVKWISWKGKKTPIVTQSENGPCPLLAIMNILFLRWKAKLPAQTEVISAEELMAHLGECVLATKPREKAKGLELNFQQNLSDAVAVLPKLSTGLDVNVRFTGVEDFEYTPECIVFDLLDIPLYHGWLVDPQSPETVQAVGKLSYNQLVEKIITFKHSADSSVVSEGLVAEQFLESTATQLSYHGLCELGATAKEGELSVFFRNNHFSTMIKHKEHLYLLVSDQGFLQEEAVVWESLHNLEGDGNFCDSQFRLCHPPERAAPAPAPSELSLPTGAQGTGQQRQIDQDYMVAMALQQDRGTPLSDLDLAKQLQEEEYQQQQQQQPPPQPSSQQLRAQARQGAERRRPEKKESSECAIL</sequence>
<keyword evidence="6 7" id="KW-0788">Thiol protease</keyword>
<protein>
    <recommendedName>
        <fullName evidence="7">Ubiquitin carboxyl-terminal hydrolase</fullName>
        <ecNumber evidence="7">3.4.19.12</ecNumber>
    </recommendedName>
</protein>
<proteinExistence type="inferred from homology"/>
<feature type="compositionally biased region" description="Low complexity" evidence="8">
    <location>
        <begin position="506"/>
        <end position="516"/>
    </location>
</feature>
<evidence type="ECO:0000256" key="1">
    <source>
        <dbReference type="ARBA" id="ARBA00000707"/>
    </source>
</evidence>
<dbReference type="PANTHER" id="PTHR18063:SF7">
    <property type="entry name" value="UBIQUITIN CARBOXYL-TERMINAL HYDROLASE MINDY-1"/>
    <property type="match status" value="1"/>
</dbReference>
<evidence type="ECO:0000259" key="9">
    <source>
        <dbReference type="Pfam" id="PF04424"/>
    </source>
</evidence>
<evidence type="ECO:0000256" key="5">
    <source>
        <dbReference type="ARBA" id="ARBA00022801"/>
    </source>
</evidence>
<dbReference type="Proteomes" id="UP001369086">
    <property type="component" value="Unassembled WGS sequence"/>
</dbReference>
<feature type="compositionally biased region" description="Basic and acidic residues" evidence="8">
    <location>
        <begin position="16"/>
        <end position="30"/>
    </location>
</feature>
<dbReference type="EMBL" id="JAHFZB010000051">
    <property type="protein sequence ID" value="KAK6467092.1"/>
    <property type="molecule type" value="Genomic_DNA"/>
</dbReference>
<comment type="catalytic activity">
    <reaction evidence="1 7">
        <text>Thiol-dependent hydrolysis of ester, thioester, amide, peptide and isopeptide bonds formed by the C-terminal Gly of ubiquitin (a 76-residue protein attached to proteins as an intracellular targeting signal).</text>
        <dbReference type="EC" id="3.4.19.12"/>
    </reaction>
</comment>
<feature type="compositionally biased region" description="Basic and acidic residues" evidence="8">
    <location>
        <begin position="517"/>
        <end position="534"/>
    </location>
</feature>
<feature type="domain" description="MINDY deubiquitinase" evidence="9">
    <location>
        <begin position="177"/>
        <end position="428"/>
    </location>
</feature>
<keyword evidence="5 7" id="KW-0378">Hydrolase</keyword>
<dbReference type="GO" id="GO:0016787">
    <property type="term" value="F:hydrolase activity"/>
    <property type="evidence" value="ECO:0007669"/>
    <property type="project" value="UniProtKB-KW"/>
</dbReference>
<evidence type="ECO:0000313" key="11">
    <source>
        <dbReference type="Proteomes" id="UP001369086"/>
    </source>
</evidence>
<reference evidence="10 11" key="1">
    <citation type="submission" date="2021-05" db="EMBL/GenBank/DDBJ databases">
        <authorList>
            <person name="Zahm M."/>
            <person name="Klopp C."/>
            <person name="Cabau C."/>
            <person name="Kuhl H."/>
            <person name="Suciu R."/>
            <person name="Ciorpac M."/>
            <person name="Holostenco D."/>
            <person name="Gessner J."/>
            <person name="Wuertz S."/>
            <person name="Hohne C."/>
            <person name="Stock M."/>
            <person name="Gislard M."/>
            <person name="Lluch J."/>
            <person name="Milhes M."/>
            <person name="Lampietro C."/>
            <person name="Lopez Roques C."/>
            <person name="Donnadieu C."/>
            <person name="Du K."/>
            <person name="Schartl M."/>
            <person name="Guiguen Y."/>
        </authorList>
    </citation>
    <scope>NUCLEOTIDE SEQUENCE [LARGE SCALE GENOMIC DNA]</scope>
    <source>
        <strain evidence="10">Hh-F2</strain>
        <tissue evidence="10">Blood</tissue>
    </source>
</reference>
<name>A0ABR0Y338_HUSHU</name>
<evidence type="ECO:0000256" key="6">
    <source>
        <dbReference type="ARBA" id="ARBA00022807"/>
    </source>
</evidence>
<dbReference type="InterPro" id="IPR007518">
    <property type="entry name" value="MINDY"/>
</dbReference>
<comment type="caution">
    <text evidence="10">The sequence shown here is derived from an EMBL/GenBank/DDBJ whole genome shotgun (WGS) entry which is preliminary data.</text>
</comment>
<dbReference type="EC" id="3.4.19.12" evidence="7"/>
<evidence type="ECO:0000256" key="3">
    <source>
        <dbReference type="ARBA" id="ARBA00022670"/>
    </source>
</evidence>
<evidence type="ECO:0000256" key="7">
    <source>
        <dbReference type="RuleBase" id="RU367139"/>
    </source>
</evidence>